<accession>A0A183KUM1</accession>
<evidence type="ECO:0000256" key="8">
    <source>
        <dbReference type="ARBA" id="ARBA00023180"/>
    </source>
</evidence>
<keyword evidence="7" id="KW-0675">Receptor</keyword>
<dbReference type="STRING" id="6186.A0A183KUM1"/>
<dbReference type="GO" id="GO:0016020">
    <property type="term" value="C:membrane"/>
    <property type="evidence" value="ECO:0007669"/>
    <property type="project" value="UniProtKB-SubCell"/>
</dbReference>
<dbReference type="GO" id="GO:0015276">
    <property type="term" value="F:ligand-gated monoatomic ion channel activity"/>
    <property type="evidence" value="ECO:0007669"/>
    <property type="project" value="InterPro"/>
</dbReference>
<dbReference type="InterPro" id="IPR019594">
    <property type="entry name" value="Glu/Gly-bd"/>
</dbReference>
<protein>
    <submittedName>
        <fullName evidence="16">Glutamate receptor ionotropic, delta-1</fullName>
    </submittedName>
</protein>
<reference evidence="16" key="1">
    <citation type="submission" date="2016-06" db="UniProtKB">
        <authorList>
            <consortium name="WormBaseParasite"/>
        </authorList>
    </citation>
    <scope>IDENTIFICATION</scope>
</reference>
<reference evidence="14 15" key="2">
    <citation type="submission" date="2018-11" db="EMBL/GenBank/DDBJ databases">
        <authorList>
            <consortium name="Pathogen Informatics"/>
        </authorList>
    </citation>
    <scope>NUCLEOTIDE SEQUENCE [LARGE SCALE GENOMIC DNA]</scope>
    <source>
        <strain evidence="14">Dakar</strain>
        <strain evidence="15">Dakar, Senegal</strain>
    </source>
</reference>
<feature type="transmembrane region" description="Helical" evidence="11">
    <location>
        <begin position="132"/>
        <end position="151"/>
    </location>
</feature>
<evidence type="ECO:0000256" key="5">
    <source>
        <dbReference type="ARBA" id="ARBA00023065"/>
    </source>
</evidence>
<dbReference type="Proteomes" id="UP000279833">
    <property type="component" value="Unassembled WGS sequence"/>
</dbReference>
<keyword evidence="4 11" id="KW-1133">Transmembrane helix</keyword>
<evidence type="ECO:0000256" key="2">
    <source>
        <dbReference type="ARBA" id="ARBA00022448"/>
    </source>
</evidence>
<comment type="subcellular location">
    <subcellularLocation>
        <location evidence="1">Membrane</location>
        <topology evidence="1">Multi-pass membrane protein</topology>
    </subcellularLocation>
</comment>
<dbReference type="EMBL" id="UZAK01041488">
    <property type="protein sequence ID" value="VDP66918.1"/>
    <property type="molecule type" value="Genomic_DNA"/>
</dbReference>
<sequence length="203" mass="22750">MVASETIRGLTSPFRFDKHGLRTLFDLTTLELTQGGFKPTGVWNIDERMKVAKQPAITLPKQLPKIKGVVLKVTTIPEADMAVAGFTITYEREKLVDFSTPWMTLGGSILFTRPKSQKPSLFSFLQPLSPQVWLYVGFTYLAVCLCLFVAARLSPHEWTATHPCEEGGDTRKNQFTLLNSFYYNVSALLNQVGDKNKDLNVST</sequence>
<evidence type="ECO:0000259" key="12">
    <source>
        <dbReference type="Pfam" id="PF00060"/>
    </source>
</evidence>
<dbReference type="Gene3D" id="1.10.287.70">
    <property type="match status" value="1"/>
</dbReference>
<dbReference type="PANTHER" id="PTHR18966">
    <property type="entry name" value="IONOTROPIC GLUTAMATE RECEPTOR"/>
    <property type="match status" value="1"/>
</dbReference>
<feature type="domain" description="Ionotropic glutamate receptor C-terminal" evidence="12">
    <location>
        <begin position="130"/>
        <end position="196"/>
    </location>
</feature>
<evidence type="ECO:0000256" key="6">
    <source>
        <dbReference type="ARBA" id="ARBA00023136"/>
    </source>
</evidence>
<evidence type="ECO:0000256" key="7">
    <source>
        <dbReference type="ARBA" id="ARBA00023170"/>
    </source>
</evidence>
<dbReference type="Pfam" id="PF10613">
    <property type="entry name" value="Lig_chan-Glu_bd"/>
    <property type="match status" value="1"/>
</dbReference>
<proteinExistence type="predicted"/>
<keyword evidence="10" id="KW-0407">Ion channel</keyword>
<dbReference type="SUPFAM" id="SSF53850">
    <property type="entry name" value="Periplasmic binding protein-like II"/>
    <property type="match status" value="1"/>
</dbReference>
<keyword evidence="5" id="KW-0406">Ion transport</keyword>
<keyword evidence="15" id="KW-1185">Reference proteome</keyword>
<name>A0A183KUM1_9TREM</name>
<feature type="domain" description="Ionotropic glutamate receptor L-glutamate and glycine-binding" evidence="13">
    <location>
        <begin position="67"/>
        <end position="114"/>
    </location>
</feature>
<keyword evidence="6 11" id="KW-0472">Membrane</keyword>
<keyword evidence="8" id="KW-0325">Glycoprotein</keyword>
<dbReference type="Gene3D" id="3.40.50.2300">
    <property type="match status" value="2"/>
</dbReference>
<organism evidence="16">
    <name type="scientific">Schistosoma curassoni</name>
    <dbReference type="NCBI Taxonomy" id="6186"/>
    <lineage>
        <taxon>Eukaryota</taxon>
        <taxon>Metazoa</taxon>
        <taxon>Spiralia</taxon>
        <taxon>Lophotrochozoa</taxon>
        <taxon>Platyhelminthes</taxon>
        <taxon>Trematoda</taxon>
        <taxon>Digenea</taxon>
        <taxon>Strigeidida</taxon>
        <taxon>Schistosomatoidea</taxon>
        <taxon>Schistosomatidae</taxon>
        <taxon>Schistosoma</taxon>
    </lineage>
</organism>
<gene>
    <name evidence="14" type="ORF">SCUD_LOCUS18763</name>
</gene>
<dbReference type="Gene3D" id="3.40.190.10">
    <property type="entry name" value="Periplasmic binding protein-like II"/>
    <property type="match status" value="1"/>
</dbReference>
<dbReference type="InterPro" id="IPR001320">
    <property type="entry name" value="Iontro_rcpt_C"/>
</dbReference>
<evidence type="ECO:0000256" key="9">
    <source>
        <dbReference type="ARBA" id="ARBA00023286"/>
    </source>
</evidence>
<evidence type="ECO:0000256" key="3">
    <source>
        <dbReference type="ARBA" id="ARBA00022692"/>
    </source>
</evidence>
<evidence type="ECO:0000259" key="13">
    <source>
        <dbReference type="Pfam" id="PF10613"/>
    </source>
</evidence>
<evidence type="ECO:0000256" key="11">
    <source>
        <dbReference type="SAM" id="Phobius"/>
    </source>
</evidence>
<evidence type="ECO:0000313" key="14">
    <source>
        <dbReference type="EMBL" id="VDP66918.1"/>
    </source>
</evidence>
<keyword evidence="3 11" id="KW-0812">Transmembrane</keyword>
<evidence type="ECO:0000256" key="10">
    <source>
        <dbReference type="ARBA" id="ARBA00023303"/>
    </source>
</evidence>
<evidence type="ECO:0000256" key="4">
    <source>
        <dbReference type="ARBA" id="ARBA00022989"/>
    </source>
</evidence>
<dbReference type="Pfam" id="PF00060">
    <property type="entry name" value="Lig_chan"/>
    <property type="match status" value="1"/>
</dbReference>
<dbReference type="InterPro" id="IPR015683">
    <property type="entry name" value="Ionotropic_Glu_rcpt"/>
</dbReference>
<evidence type="ECO:0000313" key="15">
    <source>
        <dbReference type="Proteomes" id="UP000279833"/>
    </source>
</evidence>
<dbReference type="AlphaFoldDB" id="A0A183KUM1"/>
<evidence type="ECO:0000256" key="1">
    <source>
        <dbReference type="ARBA" id="ARBA00004141"/>
    </source>
</evidence>
<evidence type="ECO:0000313" key="16">
    <source>
        <dbReference type="WBParaSite" id="SCUD_0001876601-mRNA-1"/>
    </source>
</evidence>
<keyword evidence="2" id="KW-0813">Transport</keyword>
<keyword evidence="9" id="KW-1071">Ligand-gated ion channel</keyword>
<dbReference type="WBParaSite" id="SCUD_0001876601-mRNA-1">
    <property type="protein sequence ID" value="SCUD_0001876601-mRNA-1"/>
    <property type="gene ID" value="SCUD_0001876601"/>
</dbReference>